<evidence type="ECO:0000256" key="3">
    <source>
        <dbReference type="ARBA" id="ARBA00022896"/>
    </source>
</evidence>
<keyword evidence="4" id="KW-0223">Dioxygenase</keyword>
<protein>
    <recommendedName>
        <fullName evidence="7">Fe2OG dioxygenase domain-containing protein</fullName>
    </recommendedName>
</protein>
<dbReference type="InterPro" id="IPR036397">
    <property type="entry name" value="RNaseH_sf"/>
</dbReference>
<evidence type="ECO:0000313" key="8">
    <source>
        <dbReference type="EMBL" id="CAJ0958628.1"/>
    </source>
</evidence>
<gene>
    <name evidence="8" type="ORF">RIMI_LOCUS16477159</name>
</gene>
<dbReference type="PROSITE" id="PS51471">
    <property type="entry name" value="FE2OG_OXY"/>
    <property type="match status" value="1"/>
</dbReference>
<keyword evidence="6" id="KW-0408">Iron</keyword>
<dbReference type="Gene3D" id="3.30.420.10">
    <property type="entry name" value="Ribonuclease H-like superfamily/Ribonuclease H"/>
    <property type="match status" value="1"/>
</dbReference>
<accession>A0ABN9M4H9</accession>
<evidence type="ECO:0000313" key="9">
    <source>
        <dbReference type="Proteomes" id="UP001176940"/>
    </source>
</evidence>
<dbReference type="PANTHER" id="PTHR24014:SF4">
    <property type="entry name" value="2-OXOGLUTARATE AND IRON-DEPENDENT OXYGENASE DOMAIN-CONTAINING PROTEIN 2"/>
    <property type="match status" value="1"/>
</dbReference>
<dbReference type="SMART" id="SM00702">
    <property type="entry name" value="P4Hc"/>
    <property type="match status" value="1"/>
</dbReference>
<comment type="caution">
    <text evidence="8">The sequence shown here is derived from an EMBL/GenBank/DDBJ whole genome shotgun (WGS) entry which is preliminary data.</text>
</comment>
<organism evidence="8 9">
    <name type="scientific">Ranitomeya imitator</name>
    <name type="common">mimic poison frog</name>
    <dbReference type="NCBI Taxonomy" id="111125"/>
    <lineage>
        <taxon>Eukaryota</taxon>
        <taxon>Metazoa</taxon>
        <taxon>Chordata</taxon>
        <taxon>Craniata</taxon>
        <taxon>Vertebrata</taxon>
        <taxon>Euteleostomi</taxon>
        <taxon>Amphibia</taxon>
        <taxon>Batrachia</taxon>
        <taxon>Anura</taxon>
        <taxon>Neobatrachia</taxon>
        <taxon>Hyloidea</taxon>
        <taxon>Dendrobatidae</taxon>
        <taxon>Dendrobatinae</taxon>
        <taxon>Ranitomeya</taxon>
    </lineage>
</organism>
<evidence type="ECO:0000256" key="4">
    <source>
        <dbReference type="ARBA" id="ARBA00022964"/>
    </source>
</evidence>
<evidence type="ECO:0000256" key="1">
    <source>
        <dbReference type="ARBA" id="ARBA00001961"/>
    </source>
</evidence>
<sequence length="417" mass="47806">MDNDPKHKAKATQELIKAKKWNILEWPSQSPDLNPIEHAFYFLKTKLQTERPTNKPQLKTTAVKAWQSIKKEETQRLVMSMSSRLQAVINNKGFSTKSKVRVSIVFNGVRALQSRGCHGAEKFSQVLEKVKKEVQRRMTSAEESMKRKAEICLYYKPFRPEVYFLQECFLTEEFLEAVRFCKSPNASLEGLLNHLHSVPGKRIYCFPVFVPQFCKDFVEELESFEKSHLEKGRPNTMNNYGILLNELGLDESFITPLREKYLCPLASVLYQDWGGGCLDSHKAFVVQYSVDKDLDLSSHYDNSEITLNISLGKEFTDGSLYFSDMREVPSNERSYTEVEHTIGHGILHRGQQVHGALPVTSGERWNLIIWMRASSIRNKLCPMCNKEPQLVETMGLGDGFTMIKEDGRETVDVCTLV</sequence>
<keyword evidence="9" id="KW-1185">Reference proteome</keyword>
<dbReference type="Pfam" id="PF25238">
    <property type="entry name" value="OGFOD2-like"/>
    <property type="match status" value="1"/>
</dbReference>
<keyword evidence="2" id="KW-0479">Metal-binding</keyword>
<dbReference type="Gene3D" id="2.60.120.620">
    <property type="entry name" value="q2cbj1_9rhob like domain"/>
    <property type="match status" value="1"/>
</dbReference>
<feature type="domain" description="Fe2OG dioxygenase" evidence="7">
    <location>
        <begin position="279"/>
        <end position="373"/>
    </location>
</feature>
<dbReference type="EMBL" id="CAUEEQ010046100">
    <property type="protein sequence ID" value="CAJ0958628.1"/>
    <property type="molecule type" value="Genomic_DNA"/>
</dbReference>
<name>A0ABN9M4H9_9NEOB</name>
<reference evidence="8" key="1">
    <citation type="submission" date="2023-07" db="EMBL/GenBank/DDBJ databases">
        <authorList>
            <person name="Stuckert A."/>
        </authorList>
    </citation>
    <scope>NUCLEOTIDE SEQUENCE</scope>
</reference>
<evidence type="ECO:0000256" key="2">
    <source>
        <dbReference type="ARBA" id="ARBA00022723"/>
    </source>
</evidence>
<keyword evidence="3" id="KW-0847">Vitamin C</keyword>
<dbReference type="Pfam" id="PF13358">
    <property type="entry name" value="DDE_3"/>
    <property type="match status" value="1"/>
</dbReference>
<evidence type="ECO:0000256" key="6">
    <source>
        <dbReference type="ARBA" id="ARBA00023004"/>
    </source>
</evidence>
<dbReference type="InterPro" id="IPR006620">
    <property type="entry name" value="Pro_4_hyd_alph"/>
</dbReference>
<proteinExistence type="predicted"/>
<keyword evidence="5" id="KW-0560">Oxidoreductase</keyword>
<dbReference type="InterPro" id="IPR038717">
    <property type="entry name" value="Tc1-like_DDE_dom"/>
</dbReference>
<evidence type="ECO:0000256" key="5">
    <source>
        <dbReference type="ARBA" id="ARBA00023002"/>
    </source>
</evidence>
<evidence type="ECO:0000259" key="7">
    <source>
        <dbReference type="PROSITE" id="PS51471"/>
    </source>
</evidence>
<dbReference type="PANTHER" id="PTHR24014">
    <property type="entry name" value="2-OXOGLUTARATE AND IRON-DEPENDENT OXYGENASE DOMAIN-CONTAINING PROTEIN 2"/>
    <property type="match status" value="1"/>
</dbReference>
<dbReference type="Proteomes" id="UP001176940">
    <property type="component" value="Unassembled WGS sequence"/>
</dbReference>
<dbReference type="InterPro" id="IPR005123">
    <property type="entry name" value="Oxoglu/Fe-dep_dioxygenase_dom"/>
</dbReference>
<comment type="cofactor">
    <cofactor evidence="1">
        <name>L-ascorbate</name>
        <dbReference type="ChEBI" id="CHEBI:38290"/>
    </cofactor>
</comment>